<gene>
    <name evidence="2" type="ORF">KC19_5G147400</name>
</gene>
<proteinExistence type="predicted"/>
<organism evidence="2 3">
    <name type="scientific">Ceratodon purpureus</name>
    <name type="common">Fire moss</name>
    <name type="synonym">Dicranum purpureum</name>
    <dbReference type="NCBI Taxonomy" id="3225"/>
    <lineage>
        <taxon>Eukaryota</taxon>
        <taxon>Viridiplantae</taxon>
        <taxon>Streptophyta</taxon>
        <taxon>Embryophyta</taxon>
        <taxon>Bryophyta</taxon>
        <taxon>Bryophytina</taxon>
        <taxon>Bryopsida</taxon>
        <taxon>Dicranidae</taxon>
        <taxon>Pseudoditrichales</taxon>
        <taxon>Ditrichaceae</taxon>
        <taxon>Ceratodon</taxon>
    </lineage>
</organism>
<reference evidence="2" key="1">
    <citation type="submission" date="2020-06" db="EMBL/GenBank/DDBJ databases">
        <title>WGS assembly of Ceratodon purpureus strain R40.</title>
        <authorList>
            <person name="Carey S.B."/>
            <person name="Jenkins J."/>
            <person name="Shu S."/>
            <person name="Lovell J.T."/>
            <person name="Sreedasyam A."/>
            <person name="Maumus F."/>
            <person name="Tiley G.P."/>
            <person name="Fernandez-Pozo N."/>
            <person name="Barry K."/>
            <person name="Chen C."/>
            <person name="Wang M."/>
            <person name="Lipzen A."/>
            <person name="Daum C."/>
            <person name="Saski C.A."/>
            <person name="Payton A.C."/>
            <person name="Mcbreen J.C."/>
            <person name="Conrad R.E."/>
            <person name="Kollar L.M."/>
            <person name="Olsson S."/>
            <person name="Huttunen S."/>
            <person name="Landis J.B."/>
            <person name="Wickett N.J."/>
            <person name="Johnson M.G."/>
            <person name="Rensing S.A."/>
            <person name="Grimwood J."/>
            <person name="Schmutz J."/>
            <person name="Mcdaniel S.F."/>
        </authorList>
    </citation>
    <scope>NUCLEOTIDE SEQUENCE</scope>
    <source>
        <strain evidence="2">R40</strain>
    </source>
</reference>
<feature type="compositionally biased region" description="Basic and acidic residues" evidence="1">
    <location>
        <begin position="182"/>
        <end position="202"/>
    </location>
</feature>
<dbReference type="AlphaFoldDB" id="A0A8T0I1I7"/>
<dbReference type="Proteomes" id="UP000822688">
    <property type="component" value="Chromosome 5"/>
</dbReference>
<name>A0A8T0I1I7_CERPU</name>
<feature type="region of interest" description="Disordered" evidence="1">
    <location>
        <begin position="119"/>
        <end position="230"/>
    </location>
</feature>
<feature type="compositionally biased region" description="Polar residues" evidence="1">
    <location>
        <begin position="122"/>
        <end position="150"/>
    </location>
</feature>
<sequence length="275" mass="30564">MKQEFEIPSGSPVAIPYKWEAAPGRPIAEAVPVVEPWMSPLRPPPGNRKLSVSQFDSFEPEPPVIDESQLAGKVLMKLNRLRRKSIAAGACFKSEATRVMQQSGRLFALEDLNRCNGDPGTMSRSCSVTSTFDPPNTPRYSTSVDSSFSEPFSMRTTNSSPSAGATPSSPCSTNARPPSYRHHLEDGDPRHDSHELPDDDNKTLPGPSESAWHQPHIDEAEQTSDVPQNRQMRRSYSNFVSTFVRQSSPSHSFKHLMFVRTFRKSKTAKQLDFGS</sequence>
<evidence type="ECO:0000256" key="1">
    <source>
        <dbReference type="SAM" id="MobiDB-lite"/>
    </source>
</evidence>
<dbReference type="EMBL" id="CM026425">
    <property type="protein sequence ID" value="KAG0577314.1"/>
    <property type="molecule type" value="Genomic_DNA"/>
</dbReference>
<accession>A0A8T0I1I7</accession>
<evidence type="ECO:0000313" key="2">
    <source>
        <dbReference type="EMBL" id="KAG0577314.1"/>
    </source>
</evidence>
<feature type="compositionally biased region" description="Low complexity" evidence="1">
    <location>
        <begin position="156"/>
        <end position="173"/>
    </location>
</feature>
<keyword evidence="3" id="KW-1185">Reference proteome</keyword>
<evidence type="ECO:0000313" key="3">
    <source>
        <dbReference type="Proteomes" id="UP000822688"/>
    </source>
</evidence>
<protein>
    <submittedName>
        <fullName evidence="2">Uncharacterized protein</fullName>
    </submittedName>
</protein>
<comment type="caution">
    <text evidence="2">The sequence shown here is derived from an EMBL/GenBank/DDBJ whole genome shotgun (WGS) entry which is preliminary data.</text>
</comment>